<dbReference type="EMBL" id="PZQS01000004">
    <property type="protein sequence ID" value="PVD31187.1"/>
    <property type="molecule type" value="Genomic_DNA"/>
</dbReference>
<keyword evidence="4 5" id="KW-0472">Membrane</keyword>
<evidence type="ECO:0000256" key="4">
    <source>
        <dbReference type="ARBA" id="ARBA00023136"/>
    </source>
</evidence>
<keyword evidence="7" id="KW-1185">Reference proteome</keyword>
<evidence type="ECO:0000256" key="3">
    <source>
        <dbReference type="ARBA" id="ARBA00022989"/>
    </source>
</evidence>
<protein>
    <recommendedName>
        <fullName evidence="8">Major facilitator superfamily (MFS) profile domain-containing protein</fullName>
    </recommendedName>
</protein>
<keyword evidence="2 5" id="KW-0812">Transmembrane</keyword>
<dbReference type="Pfam" id="PF07690">
    <property type="entry name" value="MFS_1"/>
    <property type="match status" value="1"/>
</dbReference>
<dbReference type="SUPFAM" id="SSF103473">
    <property type="entry name" value="MFS general substrate transporter"/>
    <property type="match status" value="1"/>
</dbReference>
<proteinExistence type="predicted"/>
<evidence type="ECO:0000256" key="5">
    <source>
        <dbReference type="SAM" id="Phobius"/>
    </source>
</evidence>
<evidence type="ECO:0000313" key="6">
    <source>
        <dbReference type="EMBL" id="PVD31187.1"/>
    </source>
</evidence>
<evidence type="ECO:0000256" key="1">
    <source>
        <dbReference type="ARBA" id="ARBA00004141"/>
    </source>
</evidence>
<organism evidence="6 7">
    <name type="scientific">Pomacea canaliculata</name>
    <name type="common">Golden apple snail</name>
    <dbReference type="NCBI Taxonomy" id="400727"/>
    <lineage>
        <taxon>Eukaryota</taxon>
        <taxon>Metazoa</taxon>
        <taxon>Spiralia</taxon>
        <taxon>Lophotrochozoa</taxon>
        <taxon>Mollusca</taxon>
        <taxon>Gastropoda</taxon>
        <taxon>Caenogastropoda</taxon>
        <taxon>Architaenioglossa</taxon>
        <taxon>Ampullarioidea</taxon>
        <taxon>Ampullariidae</taxon>
        <taxon>Pomacea</taxon>
    </lineage>
</organism>
<feature type="transmembrane region" description="Helical" evidence="5">
    <location>
        <begin position="330"/>
        <end position="353"/>
    </location>
</feature>
<feature type="transmembrane region" description="Helical" evidence="5">
    <location>
        <begin position="102"/>
        <end position="123"/>
    </location>
</feature>
<dbReference type="Proteomes" id="UP000245119">
    <property type="component" value="Linkage Group LG4"/>
</dbReference>
<comment type="caution">
    <text evidence="6">The sequence shown here is derived from an EMBL/GenBank/DDBJ whole genome shotgun (WGS) entry which is preliminary data.</text>
</comment>
<gene>
    <name evidence="6" type="ORF">C0Q70_06599</name>
</gene>
<dbReference type="GO" id="GO:0022857">
    <property type="term" value="F:transmembrane transporter activity"/>
    <property type="evidence" value="ECO:0007669"/>
    <property type="project" value="InterPro"/>
</dbReference>
<dbReference type="AlphaFoldDB" id="A0A2T7PCQ2"/>
<feature type="transmembrane region" description="Helical" evidence="5">
    <location>
        <begin position="160"/>
        <end position="186"/>
    </location>
</feature>
<dbReference type="Gene3D" id="1.20.1250.20">
    <property type="entry name" value="MFS general substrate transporter like domains"/>
    <property type="match status" value="1"/>
</dbReference>
<dbReference type="InterPro" id="IPR011701">
    <property type="entry name" value="MFS"/>
</dbReference>
<feature type="transmembrane region" description="Helical" evidence="5">
    <location>
        <begin position="362"/>
        <end position="381"/>
    </location>
</feature>
<feature type="transmembrane region" description="Helical" evidence="5">
    <location>
        <begin position="207"/>
        <end position="226"/>
    </location>
</feature>
<evidence type="ECO:0000313" key="7">
    <source>
        <dbReference type="Proteomes" id="UP000245119"/>
    </source>
</evidence>
<dbReference type="PANTHER" id="PTHR23507">
    <property type="entry name" value="ZGC:174356"/>
    <property type="match status" value="1"/>
</dbReference>
<evidence type="ECO:0000256" key="2">
    <source>
        <dbReference type="ARBA" id="ARBA00022692"/>
    </source>
</evidence>
<accession>A0A2T7PCQ2</accession>
<name>A0A2T7PCQ2_POMCA</name>
<evidence type="ECO:0008006" key="8">
    <source>
        <dbReference type="Google" id="ProtNLM"/>
    </source>
</evidence>
<feature type="transmembrane region" description="Helical" evidence="5">
    <location>
        <begin position="135"/>
        <end position="154"/>
    </location>
</feature>
<keyword evidence="3 5" id="KW-1133">Transmembrane helix</keyword>
<feature type="transmembrane region" description="Helical" evidence="5">
    <location>
        <begin position="449"/>
        <end position="472"/>
    </location>
</feature>
<dbReference type="OMA" id="NCCEARD"/>
<dbReference type="OrthoDB" id="3026777at2759"/>
<dbReference type="PANTHER" id="PTHR23507:SF1">
    <property type="entry name" value="FI18259P1-RELATED"/>
    <property type="match status" value="1"/>
</dbReference>
<feature type="transmembrane region" description="Helical" evidence="5">
    <location>
        <begin position="387"/>
        <end position="408"/>
    </location>
</feature>
<reference evidence="6 7" key="1">
    <citation type="submission" date="2018-04" db="EMBL/GenBank/DDBJ databases">
        <title>The genome of golden apple snail Pomacea canaliculata provides insight into stress tolerance and invasive adaptation.</title>
        <authorList>
            <person name="Liu C."/>
            <person name="Liu B."/>
            <person name="Ren Y."/>
            <person name="Zhang Y."/>
            <person name="Wang H."/>
            <person name="Li S."/>
            <person name="Jiang F."/>
            <person name="Yin L."/>
            <person name="Zhang G."/>
            <person name="Qian W."/>
            <person name="Fan W."/>
        </authorList>
    </citation>
    <scope>NUCLEOTIDE SEQUENCE [LARGE SCALE GENOMIC DNA]</scope>
    <source>
        <strain evidence="6">SZHN2017</strain>
        <tissue evidence="6">Muscle</tissue>
    </source>
</reference>
<dbReference type="GO" id="GO:0016020">
    <property type="term" value="C:membrane"/>
    <property type="evidence" value="ECO:0007669"/>
    <property type="project" value="UniProtKB-SubCell"/>
</dbReference>
<feature type="transmembrane region" description="Helical" evidence="5">
    <location>
        <begin position="232"/>
        <end position="256"/>
    </location>
</feature>
<comment type="subcellular location">
    <subcellularLocation>
        <location evidence="1">Membrane</location>
        <topology evidence="1">Multi-pass membrane protein</topology>
    </subcellularLocation>
</comment>
<dbReference type="InterPro" id="IPR036259">
    <property type="entry name" value="MFS_trans_sf"/>
</dbReference>
<sequence length="494" mass="54037">MAIVESGVVVCPPKAQVNKASIERQCFYQIKLVREKQTKKFYLRFLPELVFFLYAAGKNLVDITLKPFIVRSTCLTLNLHNSTVCHHLAMFPEAEDLVQKRAAMFLMVNQLLVYGPAVVQGVICGEWSDRNGRKLPMMTPSLGIIIAALFYVSSPFCPQYANYCILAGSMFQGFFGKSAVFTMALYSYVSETTHEKTRTAKFTSLLAFKYLGCFMGALSSGVILQFSNCACAFSAGVILHAACVIVIYICVIDNVAKRQKLLLQKKGRTCFTVFLTSGSVLFRQRPSNGRIAVICIFLISLAFQACQTGHQENVVLLVNRAPLSWPPSLYSFLVSFSDLATGTSLIVIAPVLMNCCEARDHLVLGASLVCITLRGIVTGMATHTWMMFVAVGVGAFGGIASSVLKSMASKCVELEEQGQTFALFSGTETLAKIVGSVGFTLVYSLTCDLFPGFLFLFMAGLSAASILLVAIVHRCRASRRASLVENFSEQIEET</sequence>
<feature type="transmembrane region" description="Helical" evidence="5">
    <location>
        <begin position="420"/>
        <end position="443"/>
    </location>
</feature>
<feature type="transmembrane region" description="Helical" evidence="5">
    <location>
        <begin position="291"/>
        <end position="310"/>
    </location>
</feature>